<feature type="domain" description="DUF6371" evidence="1">
    <location>
        <begin position="90"/>
        <end position="238"/>
    </location>
</feature>
<gene>
    <name evidence="3" type="ORF">FEK29_04950</name>
</gene>
<sequence>MYTYSLDKSSKKFHCPKCTEKTFVRFMDNERGTYLDGDFGRCDRESKCGYFNMPKSTKGHYEKPAIYLPPKPSVLDESVIPKYGNNYESNHFITFLLSKFNEEDVIRAIEQYYIGTHNLWPGSAVFWQIDHNLKIRTGKVMLYDCNTGKRVKKPFPHINWMHKVLQIKNFVLQQCLFGLHLIPESNNTPVCIVESEKTAVIMSIVLPQYIWMATGAKTNLKEDLLSPLKNSRIILYPDNSEYKDWNTKATILTDRGFKVSCSNLIENYDMDEGDDLADLLLSLHI</sequence>
<proteinExistence type="predicted"/>
<dbReference type="Pfam" id="PF21957">
    <property type="entry name" value="Zn_ribbon_16"/>
    <property type="match status" value="1"/>
</dbReference>
<name>A0A5R8MC63_9FLAO</name>
<keyword evidence="4" id="KW-1185">Reference proteome</keyword>
<dbReference type="InterPro" id="IPR047731">
    <property type="entry name" value="Zinc_ribbon_put"/>
</dbReference>
<dbReference type="AlphaFoldDB" id="A0A5R8MC63"/>
<organism evidence="3 4">
    <name type="scientific">Maribacter aurantiacus</name>
    <dbReference type="NCBI Taxonomy" id="1882343"/>
    <lineage>
        <taxon>Bacteria</taxon>
        <taxon>Pseudomonadati</taxon>
        <taxon>Bacteroidota</taxon>
        <taxon>Flavobacteriia</taxon>
        <taxon>Flavobacteriales</taxon>
        <taxon>Flavobacteriaceae</taxon>
        <taxon>Maribacter</taxon>
    </lineage>
</organism>
<evidence type="ECO:0000259" key="2">
    <source>
        <dbReference type="Pfam" id="PF21957"/>
    </source>
</evidence>
<dbReference type="InterPro" id="IPR045951">
    <property type="entry name" value="DUF6371"/>
</dbReference>
<dbReference type="NCBIfam" id="NF040506">
    <property type="entry name" value="PG0870_Nterm"/>
    <property type="match status" value="1"/>
</dbReference>
<comment type="caution">
    <text evidence="3">The sequence shown here is derived from an EMBL/GenBank/DDBJ whole genome shotgun (WGS) entry which is preliminary data.</text>
</comment>
<evidence type="ECO:0000313" key="3">
    <source>
        <dbReference type="EMBL" id="TLF47116.1"/>
    </source>
</evidence>
<dbReference type="OrthoDB" id="1068350at2"/>
<dbReference type="EMBL" id="VBUK01000001">
    <property type="protein sequence ID" value="TLF47116.1"/>
    <property type="molecule type" value="Genomic_DNA"/>
</dbReference>
<dbReference type="Proteomes" id="UP000308382">
    <property type="component" value="Unassembled WGS sequence"/>
</dbReference>
<dbReference type="Pfam" id="PF19898">
    <property type="entry name" value="DUF6371"/>
    <property type="match status" value="1"/>
</dbReference>
<protein>
    <recommendedName>
        <fullName evidence="5">Toprim domain-containing protein</fullName>
    </recommendedName>
</protein>
<reference evidence="3 4" key="1">
    <citation type="journal article" date="2017" name="Int. J. Syst. Evol. Microbiol.">
        <title>Maripseudobacter aurantiacus gen. nov., sp. nov., a novel member of the family Flavobacteriaceae isolated from a sedimentation basin.</title>
        <authorList>
            <person name="Chen C."/>
            <person name="Su Y."/>
            <person name="Tao T."/>
            <person name="Fu G."/>
            <person name="Zhang C."/>
            <person name="Sun C."/>
            <person name="Zhang X."/>
            <person name="Wu M."/>
        </authorList>
    </citation>
    <scope>NUCLEOTIDE SEQUENCE [LARGE SCALE GENOMIC DNA]</scope>
    <source>
        <strain evidence="4">CDA4</strain>
    </source>
</reference>
<evidence type="ECO:0008006" key="5">
    <source>
        <dbReference type="Google" id="ProtNLM"/>
    </source>
</evidence>
<dbReference type="RefSeq" id="WP_138257259.1">
    <property type="nucleotide sequence ID" value="NZ_VBUK01000001.1"/>
</dbReference>
<accession>A0A5R8MC63</accession>
<evidence type="ECO:0000313" key="4">
    <source>
        <dbReference type="Proteomes" id="UP000308382"/>
    </source>
</evidence>
<feature type="domain" description="Zinc beta-ribbon finger putative" evidence="2">
    <location>
        <begin position="2"/>
        <end position="57"/>
    </location>
</feature>
<evidence type="ECO:0000259" key="1">
    <source>
        <dbReference type="Pfam" id="PF19898"/>
    </source>
</evidence>